<organism evidence="1">
    <name type="scientific">Pseudomonas aeruginosa</name>
    <dbReference type="NCBI Taxonomy" id="287"/>
    <lineage>
        <taxon>Bacteria</taxon>
        <taxon>Pseudomonadati</taxon>
        <taxon>Pseudomonadota</taxon>
        <taxon>Gammaproteobacteria</taxon>
        <taxon>Pseudomonadales</taxon>
        <taxon>Pseudomonadaceae</taxon>
        <taxon>Pseudomonas</taxon>
    </lineage>
</organism>
<reference evidence="1" key="1">
    <citation type="submission" date="2019-10" db="EMBL/GenBank/DDBJ databases">
        <title>Extensively Drug-Resistant Pseudomonas aeruginosa ST664 clone carrying KPC-2-encoding megaplasmid in a burn clinic.</title>
        <authorList>
            <person name="Li Z."/>
            <person name="Cai Z."/>
            <person name="Cai Z."/>
            <person name="Zhang Y."/>
            <person name="Fu T."/>
            <person name="Jin Y."/>
            <person name="Cheng Z."/>
            <person name="Jin S."/>
            <person name="Wu W."/>
            <person name="Yang L."/>
            <person name="Bai F."/>
        </authorList>
    </citation>
    <scope>NUCLEOTIDE SEQUENCE</scope>
    <source>
        <strain evidence="1">NK546</strain>
        <plasmid evidence="1">pNK546b</plasmid>
    </source>
</reference>
<keyword evidence="1" id="KW-0614">Plasmid</keyword>
<dbReference type="RefSeq" id="WP_044265831.1">
    <property type="nucleotide sequence ID" value="NZ_CP081478.1"/>
</dbReference>
<sequence length="106" mass="12209">MIAAEGRWNEAALRRIHQLSDADLIWTEGTLGFSISMGGIVIGRLNRRPRGQPWTASIQGFERWHKPTRIIKHWHYTPVWAVATLREAKRQVTRVVRSIPDLEAKS</sequence>
<dbReference type="AlphaFoldDB" id="A0A6C0L5F2"/>
<evidence type="ECO:0000313" key="1">
    <source>
        <dbReference type="EMBL" id="QHU24523.1"/>
    </source>
</evidence>
<proteinExistence type="predicted"/>
<geneLocation type="plasmid" evidence="1">
    <name>pNK546b</name>
</geneLocation>
<accession>A0A6C0L5F2</accession>
<protein>
    <submittedName>
        <fullName evidence="1">Uncharacterized protein</fullName>
    </submittedName>
</protein>
<dbReference type="EMBL" id="MN583270">
    <property type="protein sequence ID" value="QHU24523.1"/>
    <property type="molecule type" value="Genomic_DNA"/>
</dbReference>
<name>A0A6C0L5F2_PSEAI</name>